<comment type="subcellular location">
    <subcellularLocation>
        <location evidence="1">Cell membrane</location>
        <topology evidence="1">Multi-pass membrane protein</topology>
    </subcellularLocation>
</comment>
<keyword evidence="10 13" id="KW-0472">Membrane</keyword>
<evidence type="ECO:0000256" key="11">
    <source>
        <dbReference type="ARBA" id="ARBA00023225"/>
    </source>
</evidence>
<keyword evidence="7 13" id="KW-1005">Bacterial flagellum biogenesis</keyword>
<keyword evidence="5 13" id="KW-1003">Cell membrane</keyword>
<evidence type="ECO:0000256" key="9">
    <source>
        <dbReference type="ARBA" id="ARBA00022989"/>
    </source>
</evidence>
<dbReference type="Pfam" id="PF01312">
    <property type="entry name" value="Bac_export_2"/>
    <property type="match status" value="1"/>
</dbReference>
<dbReference type="Gene3D" id="3.40.1690.10">
    <property type="entry name" value="secretion proteins EscU"/>
    <property type="match status" value="1"/>
</dbReference>
<sequence length="381" mass="43599">MSDAYMLIVEDDSFLLDMHLQWFAAEDEGRTEEPTEHKIRKAREEGKVAKTPELPSALVMLFSLILLGVLSQYVLSTAVSMFTSFFYQLSTPDFFSGRKAFSLFIQYFLRLSLPFLIIAFIAAFAGNVIQVGFLFTTKPITPDFQRIVPNFVRFFKKAFFSGEALFNLGKTFLKVFVIGFIAFLNISAEIKRILSLSKMPILESMSFISFIIFRILLESSIVFLVISVVDYIFQRRQHLESLKMSKEEVKEERKMYEGDPLVKSRLRQRMRELLSQNMIRKVPEADVVITNPTHYAVAIEYEKSRMHAPTVIAKGADELALRMRRIAKDADVPVVEHKPLARALYADVDVGDTIPEQYYSVVATVLARVYAMDSSKKQKAI</sequence>
<comment type="function">
    <text evidence="12 13">Required for formation of the rod structure in the basal body of the flagellar apparatus. Together with FliI and FliH, may constitute the export apparatus of flagellin.</text>
</comment>
<feature type="transmembrane region" description="Helical" evidence="13">
    <location>
        <begin position="207"/>
        <end position="233"/>
    </location>
</feature>
<feature type="transmembrane region" description="Helical" evidence="13">
    <location>
        <begin position="164"/>
        <end position="186"/>
    </location>
</feature>
<evidence type="ECO:0000313" key="14">
    <source>
        <dbReference type="EMBL" id="MEM5948646.1"/>
    </source>
</evidence>
<gene>
    <name evidence="13 14" type="primary">flhB</name>
    <name evidence="14" type="ORF">WKV44_08830</name>
</gene>
<dbReference type="PRINTS" id="PR00950">
    <property type="entry name" value="TYPE3IMSPROT"/>
</dbReference>
<dbReference type="Gene3D" id="6.10.250.2080">
    <property type="match status" value="1"/>
</dbReference>
<evidence type="ECO:0000256" key="8">
    <source>
        <dbReference type="ARBA" id="ARBA00022927"/>
    </source>
</evidence>
<evidence type="ECO:0000313" key="15">
    <source>
        <dbReference type="Proteomes" id="UP001466331"/>
    </source>
</evidence>
<keyword evidence="4 13" id="KW-0813">Transport</keyword>
<dbReference type="SUPFAM" id="SSF160544">
    <property type="entry name" value="EscU C-terminal domain-like"/>
    <property type="match status" value="1"/>
</dbReference>
<keyword evidence="14" id="KW-0282">Flagellum</keyword>
<evidence type="ECO:0000256" key="5">
    <source>
        <dbReference type="ARBA" id="ARBA00022475"/>
    </source>
</evidence>
<feature type="transmembrane region" description="Helical" evidence="13">
    <location>
        <begin position="57"/>
        <end position="87"/>
    </location>
</feature>
<evidence type="ECO:0000256" key="10">
    <source>
        <dbReference type="ARBA" id="ARBA00023136"/>
    </source>
</evidence>
<dbReference type="RefSeq" id="WP_420070096.1">
    <property type="nucleotide sequence ID" value="NZ_JBCHKQ010000004.1"/>
</dbReference>
<evidence type="ECO:0000256" key="3">
    <source>
        <dbReference type="ARBA" id="ARBA00021622"/>
    </source>
</evidence>
<evidence type="ECO:0000256" key="2">
    <source>
        <dbReference type="ARBA" id="ARBA00010690"/>
    </source>
</evidence>
<dbReference type="Proteomes" id="UP001466331">
    <property type="component" value="Unassembled WGS sequence"/>
</dbReference>
<dbReference type="InterPro" id="IPR006136">
    <property type="entry name" value="FlhB"/>
</dbReference>
<keyword evidence="14" id="KW-0966">Cell projection</keyword>
<evidence type="ECO:0000256" key="7">
    <source>
        <dbReference type="ARBA" id="ARBA00022795"/>
    </source>
</evidence>
<comment type="caution">
    <text evidence="14">The sequence shown here is derived from an EMBL/GenBank/DDBJ whole genome shotgun (WGS) entry which is preliminary data.</text>
</comment>
<organism evidence="14 15">
    <name type="scientific">Rarispira pelagica</name>
    <dbReference type="NCBI Taxonomy" id="3141764"/>
    <lineage>
        <taxon>Bacteria</taxon>
        <taxon>Pseudomonadati</taxon>
        <taxon>Spirochaetota</taxon>
        <taxon>Spirochaetia</taxon>
        <taxon>Winmispirales</taxon>
        <taxon>Winmispiraceae</taxon>
        <taxon>Rarispira</taxon>
    </lineage>
</organism>
<evidence type="ECO:0000256" key="6">
    <source>
        <dbReference type="ARBA" id="ARBA00022692"/>
    </source>
</evidence>
<keyword evidence="11 13" id="KW-1006">Bacterial flagellum protein export</keyword>
<proteinExistence type="inferred from homology"/>
<comment type="similarity">
    <text evidence="2 13">Belongs to the type III secretion exporter family.</text>
</comment>
<accession>A0ABU9UDX5</accession>
<keyword evidence="8 13" id="KW-0653">Protein transport</keyword>
<keyword evidence="14" id="KW-0969">Cilium</keyword>
<keyword evidence="15" id="KW-1185">Reference proteome</keyword>
<name>A0ABU9UDX5_9SPIR</name>
<dbReference type="PANTHER" id="PTHR30531">
    <property type="entry name" value="FLAGELLAR BIOSYNTHETIC PROTEIN FLHB"/>
    <property type="match status" value="1"/>
</dbReference>
<keyword evidence="6 13" id="KW-0812">Transmembrane</keyword>
<dbReference type="EMBL" id="JBCHKQ010000004">
    <property type="protein sequence ID" value="MEM5948646.1"/>
    <property type="molecule type" value="Genomic_DNA"/>
</dbReference>
<evidence type="ECO:0000256" key="1">
    <source>
        <dbReference type="ARBA" id="ARBA00004651"/>
    </source>
</evidence>
<dbReference type="NCBIfam" id="TIGR00328">
    <property type="entry name" value="flhB"/>
    <property type="match status" value="1"/>
</dbReference>
<evidence type="ECO:0000256" key="13">
    <source>
        <dbReference type="RuleBase" id="RU364091"/>
    </source>
</evidence>
<feature type="transmembrane region" description="Helical" evidence="13">
    <location>
        <begin position="107"/>
        <end position="129"/>
    </location>
</feature>
<keyword evidence="9 13" id="KW-1133">Transmembrane helix</keyword>
<reference evidence="14 15" key="1">
    <citation type="submission" date="2024-03" db="EMBL/GenBank/DDBJ databases">
        <title>Ignisphaera cupida sp. nov., a hyperthermophilic hydrolytic archaeon from a hot spring of Kamchatka, and proposal of Ignisphaeraceae fam. nov.</title>
        <authorList>
            <person name="Podosokorskaya O.A."/>
            <person name="Elcheninov A.G."/>
            <person name="Maltseva A.I."/>
            <person name="Zayulina K.S."/>
            <person name="Novikov A."/>
            <person name="Merkel A.Y."/>
        </authorList>
    </citation>
    <scope>NUCLEOTIDE SEQUENCE [LARGE SCALE GENOMIC DNA]</scope>
    <source>
        <strain evidence="14 15">38H-sp</strain>
    </source>
</reference>
<dbReference type="InterPro" id="IPR006135">
    <property type="entry name" value="T3SS_substrate_exporter"/>
</dbReference>
<dbReference type="InterPro" id="IPR029025">
    <property type="entry name" value="T3SS_substrate_exporter_C"/>
</dbReference>
<evidence type="ECO:0000256" key="12">
    <source>
        <dbReference type="ARBA" id="ARBA00025078"/>
    </source>
</evidence>
<dbReference type="PANTHER" id="PTHR30531:SF12">
    <property type="entry name" value="FLAGELLAR BIOSYNTHETIC PROTEIN FLHB"/>
    <property type="match status" value="1"/>
</dbReference>
<protein>
    <recommendedName>
        <fullName evidence="3 13">Flagellar biosynthetic protein FlhB</fullName>
    </recommendedName>
</protein>
<evidence type="ECO:0000256" key="4">
    <source>
        <dbReference type="ARBA" id="ARBA00022448"/>
    </source>
</evidence>